<feature type="transmembrane region" description="Helical" evidence="17">
    <location>
        <begin position="97"/>
        <end position="119"/>
    </location>
</feature>
<dbReference type="PANTHER" id="PTHR30622:SF3">
    <property type="entry name" value="UNDECAPRENYL-DIPHOSPHATASE"/>
    <property type="match status" value="1"/>
</dbReference>
<dbReference type="HOGENOM" id="CLU_060296_2_0_9"/>
<dbReference type="HAMAP" id="MF_01006">
    <property type="entry name" value="Undec_diphosphatase"/>
    <property type="match status" value="1"/>
</dbReference>
<keyword evidence="6 17" id="KW-0812">Transmembrane</keyword>
<keyword evidence="19" id="KW-1185">Reference proteome</keyword>
<feature type="transmembrane region" description="Helical" evidence="17">
    <location>
        <begin position="12"/>
        <end position="36"/>
    </location>
</feature>
<proteinExistence type="inferred from homology"/>
<evidence type="ECO:0000256" key="14">
    <source>
        <dbReference type="ARBA" id="ARBA00032707"/>
    </source>
</evidence>
<evidence type="ECO:0000256" key="4">
    <source>
        <dbReference type="ARBA" id="ARBA00021581"/>
    </source>
</evidence>
<comment type="subcellular location">
    <subcellularLocation>
        <location evidence="1 17">Cell membrane</location>
        <topology evidence="1 17">Multi-pass membrane protein</topology>
    </subcellularLocation>
</comment>
<dbReference type="Pfam" id="PF02673">
    <property type="entry name" value="BacA"/>
    <property type="match status" value="1"/>
</dbReference>
<gene>
    <name evidence="17" type="primary">uppP</name>
    <name evidence="18" type="ORF">LBLM1_01300</name>
</gene>
<evidence type="ECO:0000256" key="3">
    <source>
        <dbReference type="ARBA" id="ARBA00012374"/>
    </source>
</evidence>
<feature type="transmembrane region" description="Helical" evidence="17">
    <location>
        <begin position="237"/>
        <end position="258"/>
    </location>
</feature>
<dbReference type="Proteomes" id="UP000003645">
    <property type="component" value="Chromosome"/>
</dbReference>
<dbReference type="GO" id="GO:0008360">
    <property type="term" value="P:regulation of cell shape"/>
    <property type="evidence" value="ECO:0007669"/>
    <property type="project" value="UniProtKB-KW"/>
</dbReference>
<evidence type="ECO:0000256" key="2">
    <source>
        <dbReference type="ARBA" id="ARBA00010621"/>
    </source>
</evidence>
<evidence type="ECO:0000256" key="5">
    <source>
        <dbReference type="ARBA" id="ARBA00022475"/>
    </source>
</evidence>
<keyword evidence="13 17" id="KW-0961">Cell wall biogenesis/degradation</keyword>
<dbReference type="GO" id="GO:0046677">
    <property type="term" value="P:response to antibiotic"/>
    <property type="evidence" value="ECO:0007669"/>
    <property type="project" value="UniProtKB-UniRule"/>
</dbReference>
<dbReference type="InterPro" id="IPR003824">
    <property type="entry name" value="UppP"/>
</dbReference>
<dbReference type="PANTHER" id="PTHR30622">
    <property type="entry name" value="UNDECAPRENYL-DIPHOSPHATASE"/>
    <property type="match status" value="1"/>
</dbReference>
<evidence type="ECO:0000256" key="13">
    <source>
        <dbReference type="ARBA" id="ARBA00023316"/>
    </source>
</evidence>
<reference evidence="18 19" key="1">
    <citation type="journal article" date="2012" name="J. Bacteriol.">
        <title>Genome sequence of Lactobacillus mucosae LM1, isolated from piglet feces.</title>
        <authorList>
            <person name="Lee J.H."/>
            <person name="Valeriano V.D."/>
            <person name="Shin Y.R."/>
            <person name="Chae J.P."/>
            <person name="Kim G.B."/>
            <person name="Ham J.S."/>
            <person name="Chun J."/>
            <person name="Kang D.K."/>
        </authorList>
    </citation>
    <scope>NUCLEOTIDE SEQUENCE [LARGE SCALE GENOMIC DNA]</scope>
    <source>
        <strain evidence="18 19">LM1</strain>
    </source>
</reference>
<evidence type="ECO:0000256" key="12">
    <source>
        <dbReference type="ARBA" id="ARBA00023251"/>
    </source>
</evidence>
<dbReference type="NCBIfam" id="NF001391">
    <property type="entry name" value="PRK00281.1-5"/>
    <property type="match status" value="1"/>
</dbReference>
<evidence type="ECO:0000256" key="8">
    <source>
        <dbReference type="ARBA" id="ARBA00022960"/>
    </source>
</evidence>
<dbReference type="NCBIfam" id="NF001389">
    <property type="entry name" value="PRK00281.1-2"/>
    <property type="match status" value="1"/>
</dbReference>
<dbReference type="GO" id="GO:0009252">
    <property type="term" value="P:peptidoglycan biosynthetic process"/>
    <property type="evidence" value="ECO:0007669"/>
    <property type="project" value="UniProtKB-KW"/>
</dbReference>
<comment type="catalytic activity">
    <reaction evidence="16 17">
        <text>di-trans,octa-cis-undecaprenyl diphosphate + H2O = di-trans,octa-cis-undecaprenyl phosphate + phosphate + H(+)</text>
        <dbReference type="Rhea" id="RHEA:28094"/>
        <dbReference type="ChEBI" id="CHEBI:15377"/>
        <dbReference type="ChEBI" id="CHEBI:15378"/>
        <dbReference type="ChEBI" id="CHEBI:43474"/>
        <dbReference type="ChEBI" id="CHEBI:58405"/>
        <dbReference type="ChEBI" id="CHEBI:60392"/>
        <dbReference type="EC" id="3.6.1.27"/>
    </reaction>
</comment>
<organism evidence="18 19">
    <name type="scientific">Limosilactobacillus mucosae LM1</name>
    <dbReference type="NCBI Taxonomy" id="1130798"/>
    <lineage>
        <taxon>Bacteria</taxon>
        <taxon>Bacillati</taxon>
        <taxon>Bacillota</taxon>
        <taxon>Bacilli</taxon>
        <taxon>Lactobacillales</taxon>
        <taxon>Lactobacillaceae</taxon>
        <taxon>Limosilactobacillus</taxon>
    </lineage>
</organism>
<feature type="transmembrane region" description="Helical" evidence="17">
    <location>
        <begin position="125"/>
        <end position="146"/>
    </location>
</feature>
<dbReference type="STRING" id="1130798.LBLM1_01300"/>
<comment type="similarity">
    <text evidence="2 17">Belongs to the UppP family.</text>
</comment>
<evidence type="ECO:0000256" key="16">
    <source>
        <dbReference type="ARBA" id="ARBA00047594"/>
    </source>
</evidence>
<dbReference type="GO" id="GO:0005886">
    <property type="term" value="C:plasma membrane"/>
    <property type="evidence" value="ECO:0007669"/>
    <property type="project" value="UniProtKB-SubCell"/>
</dbReference>
<keyword evidence="9 17" id="KW-0573">Peptidoglycan synthesis</keyword>
<keyword evidence="7 17" id="KW-0378">Hydrolase</keyword>
<dbReference type="KEGG" id="lmu:LBLM1_01300"/>
<accession>A0A0D4CI78</accession>
<dbReference type="GO" id="GO:0050380">
    <property type="term" value="F:undecaprenyl-diphosphatase activity"/>
    <property type="evidence" value="ECO:0007669"/>
    <property type="project" value="UniProtKB-UniRule"/>
</dbReference>
<dbReference type="EC" id="3.6.1.27" evidence="3 17"/>
<comment type="miscellaneous">
    <text evidence="17">Bacitracin is thought to be involved in the inhibition of peptidoglycan synthesis by sequestering undecaprenyl diphosphate, thereby reducing the pool of lipid carrier available.</text>
</comment>
<evidence type="ECO:0000256" key="15">
    <source>
        <dbReference type="ARBA" id="ARBA00032932"/>
    </source>
</evidence>
<evidence type="ECO:0000256" key="1">
    <source>
        <dbReference type="ARBA" id="ARBA00004651"/>
    </source>
</evidence>
<keyword evidence="10 17" id="KW-1133">Transmembrane helix</keyword>
<evidence type="ECO:0000256" key="6">
    <source>
        <dbReference type="ARBA" id="ARBA00022692"/>
    </source>
</evidence>
<comment type="function">
    <text evidence="17">Catalyzes the dephosphorylation of undecaprenyl diphosphate (UPP). Confers resistance to bacitracin.</text>
</comment>
<feature type="transmembrane region" description="Helical" evidence="17">
    <location>
        <begin position="48"/>
        <end position="69"/>
    </location>
</feature>
<dbReference type="GO" id="GO:0071555">
    <property type="term" value="P:cell wall organization"/>
    <property type="evidence" value="ECO:0007669"/>
    <property type="project" value="UniProtKB-KW"/>
</dbReference>
<feature type="transmembrane region" description="Helical" evidence="17">
    <location>
        <begin position="270"/>
        <end position="287"/>
    </location>
</feature>
<evidence type="ECO:0000256" key="7">
    <source>
        <dbReference type="ARBA" id="ARBA00022801"/>
    </source>
</evidence>
<dbReference type="EMBL" id="CP011013">
    <property type="protein sequence ID" value="AJT49867.1"/>
    <property type="molecule type" value="Genomic_DNA"/>
</dbReference>
<evidence type="ECO:0000256" key="10">
    <source>
        <dbReference type="ARBA" id="ARBA00022989"/>
    </source>
</evidence>
<dbReference type="NCBIfam" id="TIGR00753">
    <property type="entry name" value="undec_PP_bacA"/>
    <property type="match status" value="1"/>
</dbReference>
<dbReference type="NCBIfam" id="NF001390">
    <property type="entry name" value="PRK00281.1-4"/>
    <property type="match status" value="1"/>
</dbReference>
<feature type="transmembrane region" description="Helical" evidence="17">
    <location>
        <begin position="204"/>
        <end position="225"/>
    </location>
</feature>
<keyword evidence="5 17" id="KW-1003">Cell membrane</keyword>
<evidence type="ECO:0000256" key="17">
    <source>
        <dbReference type="HAMAP-Rule" id="MF_01006"/>
    </source>
</evidence>
<keyword evidence="12 17" id="KW-0046">Antibiotic resistance</keyword>
<evidence type="ECO:0000256" key="11">
    <source>
        <dbReference type="ARBA" id="ARBA00023136"/>
    </source>
</evidence>
<evidence type="ECO:0000313" key="18">
    <source>
        <dbReference type="EMBL" id="AJT49867.1"/>
    </source>
</evidence>
<dbReference type="AlphaFoldDB" id="A0A0D4CI78"/>
<evidence type="ECO:0000256" key="9">
    <source>
        <dbReference type="ARBA" id="ARBA00022984"/>
    </source>
</evidence>
<feature type="transmembrane region" description="Helical" evidence="17">
    <location>
        <begin position="167"/>
        <end position="184"/>
    </location>
</feature>
<sequence>MFNLMIIELIKSFFFGLVEGITEWLPISSTGHMILLDQFVKLDVSKSFYSMFEVVIQLGAIMAVVVIYWKRIWPFHHSQAVGIAAPKGIWRYVDKDIMIMWLKIFISCLPAGIIGVAFNDTFERLFYNPVSVAIALIVFGVAFIWIETAHKGKKAKVNSIAEISYNMAVMIGFFQLIAAVFPGTSRSGATIVGALLLGVSRTVAAEYTFFLAIPVMFGAALFKLLKFGLAFTSMEFWIMMVGLLTAFVSSIIVIKFLMRYIKKHDFKVFGWYRIALGLLVLLYFLVLK</sequence>
<name>A0A0D4CI78_LIMMU</name>
<evidence type="ECO:0000313" key="19">
    <source>
        <dbReference type="Proteomes" id="UP000003645"/>
    </source>
</evidence>
<keyword evidence="8 17" id="KW-0133">Cell shape</keyword>
<protein>
    <recommendedName>
        <fullName evidence="4 17">Undecaprenyl-diphosphatase</fullName>
        <ecNumber evidence="3 17">3.6.1.27</ecNumber>
    </recommendedName>
    <alternativeName>
        <fullName evidence="15 17">Bacitracin resistance protein</fullName>
    </alternativeName>
    <alternativeName>
        <fullName evidence="14 17">Undecaprenyl pyrophosphate phosphatase</fullName>
    </alternativeName>
</protein>
<keyword evidence="11 17" id="KW-0472">Membrane</keyword>